<evidence type="ECO:0000259" key="3">
    <source>
        <dbReference type="Pfam" id="PF02709"/>
    </source>
</evidence>
<dbReference type="InterPro" id="IPR050834">
    <property type="entry name" value="Glycosyltransf_2"/>
</dbReference>
<dbReference type="InterPro" id="IPR029044">
    <property type="entry name" value="Nucleotide-diphossugar_trans"/>
</dbReference>
<dbReference type="InterPro" id="IPR027791">
    <property type="entry name" value="Galactosyl_T_C"/>
</dbReference>
<dbReference type="Gene3D" id="3.90.550.10">
    <property type="entry name" value="Spore Coat Polysaccharide Biosynthesis Protein SpsA, Chain A"/>
    <property type="match status" value="1"/>
</dbReference>
<dbReference type="Pfam" id="PF00535">
    <property type="entry name" value="Glycos_transf_2"/>
    <property type="match status" value="1"/>
</dbReference>
<dbReference type="PANTHER" id="PTHR43685">
    <property type="entry name" value="GLYCOSYLTRANSFERASE"/>
    <property type="match status" value="1"/>
</dbReference>
<keyword evidence="5" id="KW-1185">Reference proteome</keyword>
<dbReference type="InterPro" id="IPR001173">
    <property type="entry name" value="Glyco_trans_2-like"/>
</dbReference>
<comment type="caution">
    <text evidence="4">The sequence shown here is derived from an EMBL/GenBank/DDBJ whole genome shotgun (WGS) entry which is preliminary data.</text>
</comment>
<dbReference type="EMBL" id="JACYTQ010000011">
    <property type="protein sequence ID" value="MBD8491150.1"/>
    <property type="molecule type" value="Genomic_DNA"/>
</dbReference>
<protein>
    <submittedName>
        <fullName evidence="4">Glycosyltransferase</fullName>
    </submittedName>
</protein>
<accession>A0ABR9ATD6</accession>
<evidence type="ECO:0000313" key="5">
    <source>
        <dbReference type="Proteomes" id="UP000647133"/>
    </source>
</evidence>
<organism evidence="4 5">
    <name type="scientific">Echinicola arenosa</name>
    <dbReference type="NCBI Taxonomy" id="2774144"/>
    <lineage>
        <taxon>Bacteria</taxon>
        <taxon>Pseudomonadati</taxon>
        <taxon>Bacteroidota</taxon>
        <taxon>Cytophagia</taxon>
        <taxon>Cytophagales</taxon>
        <taxon>Cyclobacteriaceae</taxon>
        <taxon>Echinicola</taxon>
    </lineage>
</organism>
<sequence>MMVNSTELKASLIVSVYKNTDFLKAVLDSLAYQTENNFEIIISEDGDSEEMKKFVDNYQFKHQFQHLSREDKGWQKNSALNEAIRSAKADWLVFIDGDCVLHPRFMEFHLELADPKSILAGKRIKLDQETSQLLLSGEIPVEEMNRFLKKNFNNVKKRGAQFVEEGFFIDPKGILGFLVRKRSMRQLKGCNMSFHKKAIYDINGFDEDYIRPAVGEDIDLLWRFEGVGCRIKSVRNLAVQYHLHHKESWTDQEENMRLMESNIAQKKYVCENGLNKF</sequence>
<dbReference type="RefSeq" id="WP_192012031.1">
    <property type="nucleotide sequence ID" value="NZ_JACYTQ010000011.1"/>
</dbReference>
<evidence type="ECO:0000313" key="4">
    <source>
        <dbReference type="EMBL" id="MBD8491150.1"/>
    </source>
</evidence>
<dbReference type="Pfam" id="PF02709">
    <property type="entry name" value="Glyco_transf_7C"/>
    <property type="match status" value="1"/>
</dbReference>
<dbReference type="PANTHER" id="PTHR43685:SF2">
    <property type="entry name" value="GLYCOSYLTRANSFERASE 2-LIKE DOMAIN-CONTAINING PROTEIN"/>
    <property type="match status" value="1"/>
</dbReference>
<name>A0ABR9ATD6_9BACT</name>
<dbReference type="Proteomes" id="UP000647133">
    <property type="component" value="Unassembled WGS sequence"/>
</dbReference>
<evidence type="ECO:0000256" key="1">
    <source>
        <dbReference type="ARBA" id="ARBA00022679"/>
    </source>
</evidence>
<reference evidence="4 5" key="1">
    <citation type="submission" date="2020-09" db="EMBL/GenBank/DDBJ databases">
        <title>Echinicola sp. CAU 1574 isolated from sand of Sido Beach.</title>
        <authorList>
            <person name="Kim W."/>
        </authorList>
    </citation>
    <scope>NUCLEOTIDE SEQUENCE [LARGE SCALE GENOMIC DNA]</scope>
    <source>
        <strain evidence="4 5">CAU 1574</strain>
    </source>
</reference>
<proteinExistence type="predicted"/>
<evidence type="ECO:0000259" key="2">
    <source>
        <dbReference type="Pfam" id="PF00535"/>
    </source>
</evidence>
<feature type="domain" description="Galactosyltransferase C-terminal" evidence="3">
    <location>
        <begin position="181"/>
        <end position="246"/>
    </location>
</feature>
<keyword evidence="1" id="KW-0808">Transferase</keyword>
<gene>
    <name evidence="4" type="ORF">IFO69_20525</name>
</gene>
<feature type="domain" description="Glycosyltransferase 2-like" evidence="2">
    <location>
        <begin position="11"/>
        <end position="162"/>
    </location>
</feature>
<dbReference type="SUPFAM" id="SSF53448">
    <property type="entry name" value="Nucleotide-diphospho-sugar transferases"/>
    <property type="match status" value="1"/>
</dbReference>